<protein>
    <recommendedName>
        <fullName evidence="3">IrrE N-terminal-like domain-containing protein</fullName>
    </recommendedName>
</protein>
<reference evidence="1 2" key="1">
    <citation type="journal article" date="2014" name="BMC Genomics">
        <title>Complete genome sequence of producer of the glycopeptide antibiotic Aculeximycin Kutzneria albida DSM 43870T, a representative of minor genus of Pseudonocardiaceae.</title>
        <authorList>
            <person name="Rebets Y."/>
            <person name="Tokovenko B."/>
            <person name="Lushchyk I."/>
            <person name="Ruckert C."/>
            <person name="Zaburannyi N."/>
            <person name="Bechthold A."/>
            <person name="Kalinowski J."/>
            <person name="Luzhetskyy A."/>
        </authorList>
    </citation>
    <scope>NUCLEOTIDE SEQUENCE [LARGE SCALE GENOMIC DNA]</scope>
    <source>
        <strain evidence="1">DSM 43870</strain>
    </source>
</reference>
<proteinExistence type="predicted"/>
<dbReference type="Proteomes" id="UP000019225">
    <property type="component" value="Chromosome"/>
</dbReference>
<evidence type="ECO:0000313" key="1">
    <source>
        <dbReference type="EMBL" id="AHH94011.1"/>
    </source>
</evidence>
<dbReference type="STRING" id="1449976.KALB_636"/>
<gene>
    <name evidence="1" type="ORF">KALB_636</name>
</gene>
<dbReference type="HOGENOM" id="CLU_104213_2_0_11"/>
<accession>W5W0C0</accession>
<dbReference type="EMBL" id="CP007155">
    <property type="protein sequence ID" value="AHH94011.1"/>
    <property type="molecule type" value="Genomic_DNA"/>
</dbReference>
<dbReference type="KEGG" id="kal:KALB_636"/>
<evidence type="ECO:0000313" key="2">
    <source>
        <dbReference type="Proteomes" id="UP000019225"/>
    </source>
</evidence>
<sequence length="189" mass="20967">MTHVVVSTWQEKVVGSGAMGMKRLRQHCAALVNEVDVPDPFDVRELCARLGAARGKPIHLLPQAMPAGGPCGLWVSTDNAEYIVYEERTSAPHREHIILHEIGHLLSDHGAVPVPGEDSTRMVFPSLDPQTVQRVLSRTHYTAVEERQAELIASLLLERVSRRAPESRWTVSREDAGAVERIRRSLGNT</sequence>
<dbReference type="AlphaFoldDB" id="W5W0C0"/>
<keyword evidence="2" id="KW-1185">Reference proteome</keyword>
<organism evidence="1 2">
    <name type="scientific">Kutzneria albida DSM 43870</name>
    <dbReference type="NCBI Taxonomy" id="1449976"/>
    <lineage>
        <taxon>Bacteria</taxon>
        <taxon>Bacillati</taxon>
        <taxon>Actinomycetota</taxon>
        <taxon>Actinomycetes</taxon>
        <taxon>Pseudonocardiales</taxon>
        <taxon>Pseudonocardiaceae</taxon>
        <taxon>Kutzneria</taxon>
    </lineage>
</organism>
<evidence type="ECO:0008006" key="3">
    <source>
        <dbReference type="Google" id="ProtNLM"/>
    </source>
</evidence>
<dbReference type="eggNOG" id="COG2856">
    <property type="taxonomic scope" value="Bacteria"/>
</dbReference>
<name>W5W0C0_9PSEU</name>